<comment type="caution">
    <text evidence="2">The sequence shown here is derived from an EMBL/GenBank/DDBJ whole genome shotgun (WGS) entry which is preliminary data.</text>
</comment>
<feature type="compositionally biased region" description="Polar residues" evidence="1">
    <location>
        <begin position="254"/>
        <end position="265"/>
    </location>
</feature>
<organism evidence="2 3">
    <name type="scientific">Sporothrix stenoceras</name>
    <dbReference type="NCBI Taxonomy" id="5173"/>
    <lineage>
        <taxon>Eukaryota</taxon>
        <taxon>Fungi</taxon>
        <taxon>Dikarya</taxon>
        <taxon>Ascomycota</taxon>
        <taxon>Pezizomycotina</taxon>
        <taxon>Sordariomycetes</taxon>
        <taxon>Sordariomycetidae</taxon>
        <taxon>Ophiostomatales</taxon>
        <taxon>Ophiostomataceae</taxon>
        <taxon>Sporothrix</taxon>
    </lineage>
</organism>
<accession>A0ABR3ZIP2</accession>
<feature type="compositionally biased region" description="Low complexity" evidence="1">
    <location>
        <begin position="315"/>
        <end position="325"/>
    </location>
</feature>
<name>A0ABR3ZIP2_9PEZI</name>
<proteinExistence type="predicted"/>
<reference evidence="2 3" key="1">
    <citation type="journal article" date="2024" name="IMA Fungus">
        <title>IMA Genome - F19 : A genome assembly and annotation guide to empower mycologists, including annotated draft genome sequences of Ceratocystis pirilliformis, Diaporthe australafricana, Fusarium ophioides, Paecilomyces lecythidis, and Sporothrix stenoceras.</title>
        <authorList>
            <person name="Aylward J."/>
            <person name="Wilson A.M."/>
            <person name="Visagie C.M."/>
            <person name="Spraker J."/>
            <person name="Barnes I."/>
            <person name="Buitendag C."/>
            <person name="Ceriani C."/>
            <person name="Del Mar Angel L."/>
            <person name="du Plessis D."/>
            <person name="Fuchs T."/>
            <person name="Gasser K."/>
            <person name="Kramer D."/>
            <person name="Li W."/>
            <person name="Munsamy K."/>
            <person name="Piso A."/>
            <person name="Price J.L."/>
            <person name="Sonnekus B."/>
            <person name="Thomas C."/>
            <person name="van der Nest A."/>
            <person name="van Dijk A."/>
            <person name="van Heerden A."/>
            <person name="van Vuuren N."/>
            <person name="Yilmaz N."/>
            <person name="Duong T.A."/>
            <person name="van der Merwe N.A."/>
            <person name="Wingfield M.J."/>
            <person name="Wingfield B.D."/>
        </authorList>
    </citation>
    <scope>NUCLEOTIDE SEQUENCE [LARGE SCALE GENOMIC DNA]</scope>
    <source>
        <strain evidence="2 3">CMW 5346</strain>
    </source>
</reference>
<gene>
    <name evidence="2" type="ORF">Sste5346_002601</name>
</gene>
<dbReference type="Proteomes" id="UP001583186">
    <property type="component" value="Unassembled WGS sequence"/>
</dbReference>
<feature type="compositionally biased region" description="Low complexity" evidence="1">
    <location>
        <begin position="156"/>
        <end position="194"/>
    </location>
</feature>
<feature type="compositionally biased region" description="Low complexity" evidence="1">
    <location>
        <begin position="283"/>
        <end position="296"/>
    </location>
</feature>
<feature type="compositionally biased region" description="Polar residues" evidence="1">
    <location>
        <begin position="298"/>
        <end position="309"/>
    </location>
</feature>
<evidence type="ECO:0000313" key="3">
    <source>
        <dbReference type="Proteomes" id="UP001583186"/>
    </source>
</evidence>
<protein>
    <submittedName>
        <fullName evidence="2">Uncharacterized protein</fullName>
    </submittedName>
</protein>
<sequence length="392" mass="42516">MGLADSVDALLDTYAKCLSLLRVFSSSSKESSAYANGQYAPSSDWERQSELGRSLQSDRAKIQKVYSTRLSETGGRLQKGDGQSRSALRRIVRRLTDALASALGFGSSRKDSAMPDGQRLLNYDALRALSNASRIDAIHVIDEASVRMGGHRHRSSQSTVSGRSRSSRASSGRGLPSSSTPKASSPRSSKSTSSLDDRQRHTQQGSKHHRAPGSSSGSSHGYRISTKRDSSKTGNSSRPGAPKPKHTKKSSSSLRETASQTQPAPSSGKQKKRSSSHHRDSSRSTASARRSDSGSTVVRYTSTSQNDSGNRLGRRVSMVSRSSGSTKLGEIPEHKLRRRPMPAGSGSGDNIWDIEAPGYNIRPAYPMRPFCEADKPETEKPKKRFWGVFSRS</sequence>
<feature type="region of interest" description="Disordered" evidence="1">
    <location>
        <begin position="148"/>
        <end position="353"/>
    </location>
</feature>
<dbReference type="EMBL" id="JAWCUI010000010">
    <property type="protein sequence ID" value="KAL1900290.1"/>
    <property type="molecule type" value="Genomic_DNA"/>
</dbReference>
<evidence type="ECO:0000256" key="1">
    <source>
        <dbReference type="SAM" id="MobiDB-lite"/>
    </source>
</evidence>
<evidence type="ECO:0000313" key="2">
    <source>
        <dbReference type="EMBL" id="KAL1900290.1"/>
    </source>
</evidence>
<keyword evidence="3" id="KW-1185">Reference proteome</keyword>